<sequence length="99" mass="11534">MDATKELQVLNEQFVLQKFQLLIKEAYEKGVEDGQKTLGYPMVLRREHLAEILSISLPTVDRLTSNTSFPRLKDVQARYPREAVFKWIEENTVIIDALR</sequence>
<name>A0ABW5Y5Q2_9BACL</name>
<protein>
    <recommendedName>
        <fullName evidence="3">DNA-binding protein</fullName>
    </recommendedName>
</protein>
<comment type="caution">
    <text evidence="1">The sequence shown here is derived from an EMBL/GenBank/DDBJ whole genome shotgun (WGS) entry which is preliminary data.</text>
</comment>
<keyword evidence="2" id="KW-1185">Reference proteome</keyword>
<organism evidence="1 2">
    <name type="scientific">Kurthia populi</name>
    <dbReference type="NCBI Taxonomy" id="1562132"/>
    <lineage>
        <taxon>Bacteria</taxon>
        <taxon>Bacillati</taxon>
        <taxon>Bacillota</taxon>
        <taxon>Bacilli</taxon>
        <taxon>Bacillales</taxon>
        <taxon>Caryophanaceae</taxon>
        <taxon>Kurthia</taxon>
    </lineage>
</organism>
<dbReference type="RefSeq" id="WP_380148985.1">
    <property type="nucleotide sequence ID" value="NZ_JBHUOR010000138.1"/>
</dbReference>
<gene>
    <name evidence="1" type="ORF">ACFSY7_17800</name>
</gene>
<accession>A0ABW5Y5Q2</accession>
<evidence type="ECO:0000313" key="2">
    <source>
        <dbReference type="Proteomes" id="UP001597568"/>
    </source>
</evidence>
<evidence type="ECO:0000313" key="1">
    <source>
        <dbReference type="EMBL" id="MFD2870350.1"/>
    </source>
</evidence>
<evidence type="ECO:0008006" key="3">
    <source>
        <dbReference type="Google" id="ProtNLM"/>
    </source>
</evidence>
<reference evidence="2" key="1">
    <citation type="journal article" date="2019" name="Int. J. Syst. Evol. Microbiol.">
        <title>The Global Catalogue of Microorganisms (GCM) 10K type strain sequencing project: providing services to taxonomists for standard genome sequencing and annotation.</title>
        <authorList>
            <consortium name="The Broad Institute Genomics Platform"/>
            <consortium name="The Broad Institute Genome Sequencing Center for Infectious Disease"/>
            <person name="Wu L."/>
            <person name="Ma J."/>
        </authorList>
    </citation>
    <scope>NUCLEOTIDE SEQUENCE [LARGE SCALE GENOMIC DNA]</scope>
    <source>
        <strain evidence="2">KCTC 33522</strain>
    </source>
</reference>
<proteinExistence type="predicted"/>
<dbReference type="Proteomes" id="UP001597568">
    <property type="component" value="Unassembled WGS sequence"/>
</dbReference>
<dbReference type="EMBL" id="JBHUOR010000138">
    <property type="protein sequence ID" value="MFD2870350.1"/>
    <property type="molecule type" value="Genomic_DNA"/>
</dbReference>